<dbReference type="RefSeq" id="WP_189405067.1">
    <property type="nucleotide sequence ID" value="NZ_BMXP01000003.1"/>
</dbReference>
<keyword evidence="1" id="KW-1133">Transmembrane helix</keyword>
<reference evidence="2" key="1">
    <citation type="journal article" date="2014" name="Int. J. Syst. Evol. Microbiol.">
        <title>Complete genome sequence of Corynebacterium casei LMG S-19264T (=DSM 44701T), isolated from a smear-ripened cheese.</title>
        <authorList>
            <consortium name="US DOE Joint Genome Institute (JGI-PGF)"/>
            <person name="Walter F."/>
            <person name="Albersmeier A."/>
            <person name="Kalinowski J."/>
            <person name="Ruckert C."/>
        </authorList>
    </citation>
    <scope>NUCLEOTIDE SEQUENCE</scope>
    <source>
        <strain evidence="2">KCTC 22164</strain>
    </source>
</reference>
<dbReference type="AlphaFoldDB" id="A0A918JL92"/>
<accession>A0A918JL92</accession>
<protein>
    <submittedName>
        <fullName evidence="2">Uncharacterized protein</fullName>
    </submittedName>
</protein>
<comment type="caution">
    <text evidence="2">The sequence shown here is derived from an EMBL/GenBank/DDBJ whole genome shotgun (WGS) entry which is preliminary data.</text>
</comment>
<gene>
    <name evidence="2" type="ORF">GCM10007391_15450</name>
</gene>
<sequence>MNDKENDPAPAFNVKKATFFVVVALIFFLLAALSVQVLAFSDKVTIALIALSISLILFGLLDSTSKVTLTEINGVKLGKGISLTGAAGGFVVVFLMISDDEQVVPPPTPTMDAFDIVFHSPLYLESQNRLFDKEKLVITQVAPINFSLSDYPIVPLENVGSEWGKYKVIERKLDAIGDKMHLVAKRKVTTSFPGPVSAIPTFNICFHRSNDLVIGAEFECQSRTCTLTENASNITPCESESAKVNSDGWGLFSRAYAQSEERGWITPSLSTLEEMNETEHITYVDFHVSASDLRLPDRVNNFSYALSVNHSPIYLNGWQENETRTAVNPSMRFEFQFGLQNLDFSGKDFGQENIHLTFKFFSDDQLVKTHAISRKYIALRQVQETQVQAEDGTVYRWRGNQFFGKDDGYEVFIWSSEKPDELVGRRKLFFDDEDITYDTREVVSVIRPPLNENENWGLVVGLKDQFGRVEFTFNKEKADDILAWAKTDLLGKRTRKRPETGHDHPLIKAPYLYELKGH</sequence>
<evidence type="ECO:0000256" key="1">
    <source>
        <dbReference type="SAM" id="Phobius"/>
    </source>
</evidence>
<evidence type="ECO:0000313" key="2">
    <source>
        <dbReference type="EMBL" id="GGW83091.1"/>
    </source>
</evidence>
<organism evidence="2 3">
    <name type="scientific">Alteromonas halophila</name>
    <dbReference type="NCBI Taxonomy" id="516698"/>
    <lineage>
        <taxon>Bacteria</taxon>
        <taxon>Pseudomonadati</taxon>
        <taxon>Pseudomonadota</taxon>
        <taxon>Gammaproteobacteria</taxon>
        <taxon>Alteromonadales</taxon>
        <taxon>Alteromonadaceae</taxon>
        <taxon>Alteromonas/Salinimonas group</taxon>
        <taxon>Alteromonas</taxon>
    </lineage>
</organism>
<feature type="transmembrane region" description="Helical" evidence="1">
    <location>
        <begin position="44"/>
        <end position="61"/>
    </location>
</feature>
<name>A0A918JL92_9ALTE</name>
<keyword evidence="3" id="KW-1185">Reference proteome</keyword>
<keyword evidence="1" id="KW-0472">Membrane</keyword>
<feature type="transmembrane region" description="Helical" evidence="1">
    <location>
        <begin position="81"/>
        <end position="98"/>
    </location>
</feature>
<reference evidence="2" key="2">
    <citation type="submission" date="2020-09" db="EMBL/GenBank/DDBJ databases">
        <authorList>
            <person name="Sun Q."/>
            <person name="Kim S."/>
        </authorList>
    </citation>
    <scope>NUCLEOTIDE SEQUENCE</scope>
    <source>
        <strain evidence="2">KCTC 22164</strain>
    </source>
</reference>
<keyword evidence="1" id="KW-0812">Transmembrane</keyword>
<dbReference type="Proteomes" id="UP000631300">
    <property type="component" value="Unassembled WGS sequence"/>
</dbReference>
<dbReference type="EMBL" id="BMXP01000003">
    <property type="protein sequence ID" value="GGW83091.1"/>
    <property type="molecule type" value="Genomic_DNA"/>
</dbReference>
<evidence type="ECO:0000313" key="3">
    <source>
        <dbReference type="Proteomes" id="UP000631300"/>
    </source>
</evidence>
<proteinExistence type="predicted"/>
<feature type="transmembrane region" description="Helical" evidence="1">
    <location>
        <begin position="17"/>
        <end position="38"/>
    </location>
</feature>